<gene>
    <name evidence="1" type="ORF">PhaeoP88_00253</name>
</gene>
<dbReference type="InterPro" id="IPR032710">
    <property type="entry name" value="NTF2-like_dom_sf"/>
</dbReference>
<dbReference type="InterPro" id="IPR009959">
    <property type="entry name" value="Cyclase_SnoaL-like"/>
</dbReference>
<dbReference type="Proteomes" id="UP000236447">
    <property type="component" value="Chromosome"/>
</dbReference>
<reference evidence="1 2" key="1">
    <citation type="journal article" date="2017" name="Front. Microbiol.">
        <title>Phaeobacter piscinae sp. nov., a species of the Roseobacter group and potential aquaculture probiont.</title>
        <authorList>
            <person name="Sonnenschein E.C."/>
            <person name="Phippen C.B.W."/>
            <person name="Nielsen K.F."/>
            <person name="Mateiu R.V."/>
            <person name="Melchiorsen J."/>
            <person name="Gram L."/>
            <person name="Overmann J."/>
            <person name="Freese H.M."/>
        </authorList>
    </citation>
    <scope>NUCLEOTIDE SEQUENCE [LARGE SCALE GENOMIC DNA]</scope>
    <source>
        <strain evidence="1 2">P88</strain>
    </source>
</reference>
<dbReference type="SUPFAM" id="SSF54427">
    <property type="entry name" value="NTF2-like"/>
    <property type="match status" value="2"/>
</dbReference>
<dbReference type="GO" id="GO:0030638">
    <property type="term" value="P:polyketide metabolic process"/>
    <property type="evidence" value="ECO:0007669"/>
    <property type="project" value="InterPro"/>
</dbReference>
<evidence type="ECO:0000313" key="2">
    <source>
        <dbReference type="Proteomes" id="UP000236447"/>
    </source>
</evidence>
<sequence>MNARQTRPAMGIATEQTKKNKLLYKRFLDAFDGADVSAVKSAAQEAFWPNAHIDAAHPINETRGGDGYVEDIIAPMSRGLRGFQRRNDILIGGEYLGHEWVTSMGYFCGHFTAPMFGIAPSQRMEFVRFGEFHRMESGKIVQSQVFLGLAELIIAMGRWPLAPSPGYEGLVPGPVTHDGIVLSSSDAATSRASGDLVEAMLMQLTSPDALWRKYWHDDMIWYGPGGFGSYVSVDAFQAFQTPFEQTFEGWGDGRPEGIEGVGVDCKAGDGDYAFLSGWPTITGVHVKPFMGIRPEGQRIFMRDCDWWRCKDGKIVENWCMVDTLHLAQQLGRDVITEIA</sequence>
<dbReference type="Pfam" id="PF07366">
    <property type="entry name" value="SnoaL"/>
    <property type="match status" value="1"/>
</dbReference>
<proteinExistence type="predicted"/>
<dbReference type="EMBL" id="CP010725">
    <property type="protein sequence ID" value="AUQ97657.1"/>
    <property type="molecule type" value="Genomic_DNA"/>
</dbReference>
<dbReference type="Gene3D" id="3.10.450.50">
    <property type="match status" value="2"/>
</dbReference>
<dbReference type="PANTHER" id="PTHR38436">
    <property type="entry name" value="POLYKETIDE CYCLASE SNOAL-LIKE DOMAIN"/>
    <property type="match status" value="1"/>
</dbReference>
<evidence type="ECO:0000313" key="1">
    <source>
        <dbReference type="EMBL" id="AUQ97657.1"/>
    </source>
</evidence>
<dbReference type="AlphaFoldDB" id="A0A2I7K4W8"/>
<organism evidence="1 2">
    <name type="scientific">Phaeobacter inhibens</name>
    <dbReference type="NCBI Taxonomy" id="221822"/>
    <lineage>
        <taxon>Bacteria</taxon>
        <taxon>Pseudomonadati</taxon>
        <taxon>Pseudomonadota</taxon>
        <taxon>Alphaproteobacteria</taxon>
        <taxon>Rhodobacterales</taxon>
        <taxon>Roseobacteraceae</taxon>
        <taxon>Phaeobacter</taxon>
    </lineage>
</organism>
<dbReference type="PANTHER" id="PTHR38436:SF1">
    <property type="entry name" value="ESTER CYCLASE"/>
    <property type="match status" value="1"/>
</dbReference>
<protein>
    <submittedName>
        <fullName evidence="1">Putative ester cyclase</fullName>
    </submittedName>
</protein>
<reference evidence="1 2" key="2">
    <citation type="journal article" date="2017" name="Genome Biol. Evol.">
        <title>Trajectories and Drivers of Genome Evolution in Surface-Associated Marine Phaeobacter.</title>
        <authorList>
            <person name="Freese H.M."/>
            <person name="Sikorski J."/>
            <person name="Bunk B."/>
            <person name="Scheuner C."/>
            <person name="Meier-Kolthoff J.P."/>
            <person name="Sproer C."/>
            <person name="Gram L."/>
            <person name="Overmann J."/>
        </authorList>
    </citation>
    <scope>NUCLEOTIDE SEQUENCE [LARGE SCALE GENOMIC DNA]</scope>
    <source>
        <strain evidence="1 2">P88</strain>
    </source>
</reference>
<accession>A0A2I7K4W8</accession>
<name>A0A2I7K4W8_9RHOB</name>
<dbReference type="RefSeq" id="WP_102882921.1">
    <property type="nucleotide sequence ID" value="NZ_CP010725.1"/>
</dbReference>